<proteinExistence type="predicted"/>
<name>A0ABQ7C8C3_BRACR</name>
<protein>
    <submittedName>
        <fullName evidence="1">Uncharacterized protein</fullName>
    </submittedName>
</protein>
<gene>
    <name evidence="1" type="ORF">DY000_02002347</name>
</gene>
<comment type="caution">
    <text evidence="1">The sequence shown here is derived from an EMBL/GenBank/DDBJ whole genome shotgun (WGS) entry which is preliminary data.</text>
</comment>
<accession>A0ABQ7C8C3</accession>
<evidence type="ECO:0000313" key="2">
    <source>
        <dbReference type="Proteomes" id="UP000266723"/>
    </source>
</evidence>
<keyword evidence="2" id="KW-1185">Reference proteome</keyword>
<evidence type="ECO:0000313" key="1">
    <source>
        <dbReference type="EMBL" id="KAF3547891.1"/>
    </source>
</evidence>
<dbReference type="EMBL" id="QGKV02000832">
    <property type="protein sequence ID" value="KAF3547891.1"/>
    <property type="molecule type" value="Genomic_DNA"/>
</dbReference>
<sequence length="205" mass="23313">MQSKPCSIKDAVSRARQVRLRNLNPKEDSTDDRSARNLMLSVSRISLSTLSFCLIIDDQTEKWPHQGRCDEEDTPSLRCHDYGDSPDDVENRDSESIVLIPSPGIGFDRLRDDTSLAASSRTLFSGVVLLICMKFQPDYNIFHRFYTKLFIKWVSYTSSRGRVLLSMLSLSSSPRPLFNSCPLNLLHQLEGRITKLVPRFVKIAS</sequence>
<organism evidence="1 2">
    <name type="scientific">Brassica cretica</name>
    <name type="common">Mustard</name>
    <dbReference type="NCBI Taxonomy" id="69181"/>
    <lineage>
        <taxon>Eukaryota</taxon>
        <taxon>Viridiplantae</taxon>
        <taxon>Streptophyta</taxon>
        <taxon>Embryophyta</taxon>
        <taxon>Tracheophyta</taxon>
        <taxon>Spermatophyta</taxon>
        <taxon>Magnoliopsida</taxon>
        <taxon>eudicotyledons</taxon>
        <taxon>Gunneridae</taxon>
        <taxon>Pentapetalae</taxon>
        <taxon>rosids</taxon>
        <taxon>malvids</taxon>
        <taxon>Brassicales</taxon>
        <taxon>Brassicaceae</taxon>
        <taxon>Brassiceae</taxon>
        <taxon>Brassica</taxon>
    </lineage>
</organism>
<reference evidence="1 2" key="1">
    <citation type="journal article" date="2020" name="BMC Genomics">
        <title>Intraspecific diversification of the crop wild relative Brassica cretica Lam. using demographic model selection.</title>
        <authorList>
            <person name="Kioukis A."/>
            <person name="Michalopoulou V.A."/>
            <person name="Briers L."/>
            <person name="Pirintsos S."/>
            <person name="Studholme D.J."/>
            <person name="Pavlidis P."/>
            <person name="Sarris P.F."/>
        </authorList>
    </citation>
    <scope>NUCLEOTIDE SEQUENCE [LARGE SCALE GENOMIC DNA]</scope>
    <source>
        <strain evidence="2">cv. PFS-1207/04</strain>
    </source>
</reference>
<dbReference type="Proteomes" id="UP000266723">
    <property type="component" value="Unassembled WGS sequence"/>
</dbReference>